<dbReference type="EMBL" id="AE006470">
    <property type="protein sequence ID" value="AAM73373.1"/>
    <property type="molecule type" value="Genomic_DNA"/>
</dbReference>
<protein>
    <recommendedName>
        <fullName evidence="3">Transposase</fullName>
    </recommendedName>
</protein>
<gene>
    <name evidence="1" type="ordered locus">CT2157</name>
</gene>
<dbReference type="OrthoDB" id="9803878at2"/>
<proteinExistence type="predicted"/>
<dbReference type="KEGG" id="cte:CT2157"/>
<evidence type="ECO:0008006" key="3">
    <source>
        <dbReference type="Google" id="ProtNLM"/>
    </source>
</evidence>
<evidence type="ECO:0000313" key="1">
    <source>
        <dbReference type="EMBL" id="AAM73373.1"/>
    </source>
</evidence>
<sequence>MESKRYSEAFKLKVVLEIESGKFRIGEAARHCIGKATALQWKNRDQVDDLPNTPHRFNKTMSDLEALVVIELSKSLLLPLDDLLAIVRECINLKVSRSGLEPLSAPAWRRQPERVDACRRGRAQAQKERQRPRAGSCACRCQIPAQDAR</sequence>
<reference evidence="1 2" key="1">
    <citation type="journal article" date="2002" name="Proc. Natl. Acad. Sci. U.S.A.">
        <title>The complete genome sequence of Chlorobium tepidum TLS, a photosynthetic, anaerobic, green-sulfur bacterium.</title>
        <authorList>
            <person name="Eisen J.A."/>
            <person name="Nelson K.E."/>
            <person name="Paulsen I.T."/>
            <person name="Heidelberg J.F."/>
            <person name="Wu M."/>
            <person name="Dodson R.J."/>
            <person name="Deboy R."/>
            <person name="Gwinn M.L."/>
            <person name="Nelson W.C."/>
            <person name="Haft D.H."/>
            <person name="Hickey E.K."/>
            <person name="Peterson J.D."/>
            <person name="Durkin A.S."/>
            <person name="Kolonay J.L."/>
            <person name="Yang F."/>
            <person name="Holt I."/>
            <person name="Umayam L.A."/>
            <person name="Mason T."/>
            <person name="Brenner M."/>
            <person name="Shea T.P."/>
            <person name="Parksey D."/>
            <person name="Nierman W.C."/>
            <person name="Feldblyum T.V."/>
            <person name="Hansen C.L."/>
            <person name="Craven M.B."/>
            <person name="Radune D."/>
            <person name="Vamathevan J."/>
            <person name="Khouri H."/>
            <person name="White O."/>
            <person name="Gruber T.M."/>
            <person name="Ketchum K.A."/>
            <person name="Venter J.C."/>
            <person name="Tettelin H."/>
            <person name="Bryant D.A."/>
            <person name="Fraser C.M."/>
        </authorList>
    </citation>
    <scope>NUCLEOTIDE SEQUENCE [LARGE SCALE GENOMIC DNA]</scope>
    <source>
        <strain evidence="2">ATCC 49652 / DSM 12025 / NBRC 103806 / TLS</strain>
    </source>
</reference>
<dbReference type="AlphaFoldDB" id="Q8KAK3"/>
<dbReference type="EnsemblBacteria" id="AAM73373">
    <property type="protein sequence ID" value="AAM73373"/>
    <property type="gene ID" value="CT2157"/>
</dbReference>
<evidence type="ECO:0000313" key="2">
    <source>
        <dbReference type="Proteomes" id="UP000001007"/>
    </source>
</evidence>
<dbReference type="Proteomes" id="UP000001007">
    <property type="component" value="Chromosome"/>
</dbReference>
<dbReference type="eggNOG" id="COG2801">
    <property type="taxonomic scope" value="Bacteria"/>
</dbReference>
<dbReference type="RefSeq" id="WP_010933810.1">
    <property type="nucleotide sequence ID" value="NC_002932.3"/>
</dbReference>
<keyword evidence="2" id="KW-1185">Reference proteome</keyword>
<organism evidence="1 2">
    <name type="scientific">Chlorobaculum tepidum (strain ATCC 49652 / DSM 12025 / NBRC 103806 / TLS)</name>
    <name type="common">Chlorobium tepidum</name>
    <dbReference type="NCBI Taxonomy" id="194439"/>
    <lineage>
        <taxon>Bacteria</taxon>
        <taxon>Pseudomonadati</taxon>
        <taxon>Chlorobiota</taxon>
        <taxon>Chlorobiia</taxon>
        <taxon>Chlorobiales</taxon>
        <taxon>Chlorobiaceae</taxon>
        <taxon>Chlorobaculum</taxon>
    </lineage>
</organism>
<dbReference type="HOGENOM" id="CLU_1746379_0_0_10"/>
<name>Q8KAK3_CHLTE</name>
<accession>Q8KAK3</accession>